<name>A0A2D6LP31_9ARCH</name>
<organism evidence="1 2">
    <name type="scientific">Candidatus Iainarchaeum sp</name>
    <dbReference type="NCBI Taxonomy" id="3101447"/>
    <lineage>
        <taxon>Archaea</taxon>
        <taxon>Candidatus Iainarchaeota</taxon>
        <taxon>Candidatus Iainarchaeia</taxon>
        <taxon>Candidatus Iainarchaeales</taxon>
        <taxon>Candidatus Iainarchaeaceae</taxon>
        <taxon>Candidatus Iainarchaeum</taxon>
    </lineage>
</organism>
<protein>
    <submittedName>
        <fullName evidence="1">Uncharacterized protein</fullName>
    </submittedName>
</protein>
<comment type="caution">
    <text evidence="1">The sequence shown here is derived from an EMBL/GenBank/DDBJ whole genome shotgun (WGS) entry which is preliminary data.</text>
</comment>
<proteinExistence type="predicted"/>
<evidence type="ECO:0000313" key="1">
    <source>
        <dbReference type="EMBL" id="MAG17937.1"/>
    </source>
</evidence>
<dbReference type="EMBL" id="NZBD01000002">
    <property type="protein sequence ID" value="MAG17937.1"/>
    <property type="molecule type" value="Genomic_DNA"/>
</dbReference>
<evidence type="ECO:0000313" key="2">
    <source>
        <dbReference type="Proteomes" id="UP000226712"/>
    </source>
</evidence>
<reference evidence="2" key="1">
    <citation type="submission" date="2017-09" db="EMBL/GenBank/DDBJ databases">
        <title>The Reconstruction of 2,631 Draft Metagenome-Assembled Genomes from the Global Oceans.</title>
        <authorList>
            <person name="Tully B.J."/>
            <person name="Graham E.D."/>
            <person name="Heidelberg J.F."/>
        </authorList>
    </citation>
    <scope>NUCLEOTIDE SEQUENCE [LARGE SCALE GENOMIC DNA]</scope>
</reference>
<dbReference type="Proteomes" id="UP000226712">
    <property type="component" value="Unassembled WGS sequence"/>
</dbReference>
<accession>A0A2D6LP31</accession>
<sequence>MFSFLLTPCFSLFFFKEREKALYIVKQIYIYYFSSIDVMQLFKIANGPWEKLFSGTFQEHEVELYSNPEKILLVIVFEKKLDRVEGAIIELYKVFNAEGDVESFVETLPRDVLIITKHDEKSTLKFMLLGSKPTYSRWIEGEFVKEVDLLVKKLSTSATMIRDVSKAYELTLKEIAESTKEVQAAFFTQPMLVPLLATSNHSMVGKTTDELKPLTKGDIIIGLTRDKKKVIEPIALFTKTIISEGEPKNRARVLQVLAESAMLSKIPAIIFDHDKSFSDLGESNKEEAELKKYEVDVDPLGFPVKKYTPGDSVKVNLNMISPQAIAELFGVGFKDFPRLLTSFLAENKVTSIEKMVEKISKLPQTEEFSEFEIYKTARVMKLIGTRYPNLFGEGNETKDMIKKSTSNIARASIIDISSLDERSTTMLIHSIVKETSTSKQKSNSNFVSIIIPKGEIIQAKEKQQVISGEIYSLLNELAASGAMFSIGTGKPIDVDSATKQDADVKINIVSGNDVGIQLKNRKSYRVLVRPTLSKHA</sequence>
<gene>
    <name evidence="1" type="ORF">CL944_00515</name>
</gene>
<dbReference type="AlphaFoldDB" id="A0A2D6LP31"/>